<evidence type="ECO:0000313" key="3">
    <source>
        <dbReference type="Proteomes" id="UP000314294"/>
    </source>
</evidence>
<sequence length="143" mass="15913">MSVPECHGLQGLRRQPLEHPLQRRVQRVVLVTQCLAAALQQPLVEARLAQNLLVPLAVHQQLQDVGHRQLQEVPASSILTSGWLSEQTEGSRSRMASTAPGWMTTMSDEEDEEEEEEARWEALARWSFRSVRALTGAGGPDVP</sequence>
<dbReference type="EMBL" id="SRLO01000198">
    <property type="protein sequence ID" value="TNN67772.1"/>
    <property type="molecule type" value="Genomic_DNA"/>
</dbReference>
<feature type="compositionally biased region" description="Acidic residues" evidence="1">
    <location>
        <begin position="107"/>
        <end position="116"/>
    </location>
</feature>
<name>A0A4Z2HSH1_9TELE</name>
<accession>A0A4Z2HSH1</accession>
<reference evidence="2 3" key="1">
    <citation type="submission" date="2019-03" db="EMBL/GenBank/DDBJ databases">
        <title>First draft genome of Liparis tanakae, snailfish: a comprehensive survey of snailfish specific genes.</title>
        <authorList>
            <person name="Kim W."/>
            <person name="Song I."/>
            <person name="Jeong J.-H."/>
            <person name="Kim D."/>
            <person name="Kim S."/>
            <person name="Ryu S."/>
            <person name="Song J.Y."/>
            <person name="Lee S.K."/>
        </authorList>
    </citation>
    <scope>NUCLEOTIDE SEQUENCE [LARGE SCALE GENOMIC DNA]</scope>
    <source>
        <tissue evidence="2">Muscle</tissue>
    </source>
</reference>
<feature type="compositionally biased region" description="Polar residues" evidence="1">
    <location>
        <begin position="81"/>
        <end position="96"/>
    </location>
</feature>
<dbReference type="Proteomes" id="UP000314294">
    <property type="component" value="Unassembled WGS sequence"/>
</dbReference>
<keyword evidence="3" id="KW-1185">Reference proteome</keyword>
<gene>
    <name evidence="2" type="ORF">EYF80_021926</name>
</gene>
<comment type="caution">
    <text evidence="2">The sequence shown here is derived from an EMBL/GenBank/DDBJ whole genome shotgun (WGS) entry which is preliminary data.</text>
</comment>
<feature type="region of interest" description="Disordered" evidence="1">
    <location>
        <begin position="81"/>
        <end position="116"/>
    </location>
</feature>
<protein>
    <submittedName>
        <fullName evidence="2">Uncharacterized protein</fullName>
    </submittedName>
</protein>
<evidence type="ECO:0000313" key="2">
    <source>
        <dbReference type="EMBL" id="TNN67772.1"/>
    </source>
</evidence>
<proteinExistence type="predicted"/>
<dbReference type="AlphaFoldDB" id="A0A4Z2HSH1"/>
<organism evidence="2 3">
    <name type="scientific">Liparis tanakae</name>
    <name type="common">Tanaka's snailfish</name>
    <dbReference type="NCBI Taxonomy" id="230148"/>
    <lineage>
        <taxon>Eukaryota</taxon>
        <taxon>Metazoa</taxon>
        <taxon>Chordata</taxon>
        <taxon>Craniata</taxon>
        <taxon>Vertebrata</taxon>
        <taxon>Euteleostomi</taxon>
        <taxon>Actinopterygii</taxon>
        <taxon>Neopterygii</taxon>
        <taxon>Teleostei</taxon>
        <taxon>Neoteleostei</taxon>
        <taxon>Acanthomorphata</taxon>
        <taxon>Eupercaria</taxon>
        <taxon>Perciformes</taxon>
        <taxon>Cottioidei</taxon>
        <taxon>Cottales</taxon>
        <taxon>Liparidae</taxon>
        <taxon>Liparis</taxon>
    </lineage>
</organism>
<evidence type="ECO:0000256" key="1">
    <source>
        <dbReference type="SAM" id="MobiDB-lite"/>
    </source>
</evidence>